<proteinExistence type="predicted"/>
<accession>A0A8I2YC48</accession>
<protein>
    <recommendedName>
        <fullName evidence="4">CxC1-like cysteine cluster associated with KDZ transposases domain-containing protein</fullName>
    </recommendedName>
</protein>
<evidence type="ECO:0000313" key="3">
    <source>
        <dbReference type="Proteomes" id="UP000683000"/>
    </source>
</evidence>
<organism evidence="2 3">
    <name type="scientific">Boletus reticuloceps</name>
    <dbReference type="NCBI Taxonomy" id="495285"/>
    <lineage>
        <taxon>Eukaryota</taxon>
        <taxon>Fungi</taxon>
        <taxon>Dikarya</taxon>
        <taxon>Basidiomycota</taxon>
        <taxon>Agaricomycotina</taxon>
        <taxon>Agaricomycetes</taxon>
        <taxon>Agaricomycetidae</taxon>
        <taxon>Boletales</taxon>
        <taxon>Boletineae</taxon>
        <taxon>Boletaceae</taxon>
        <taxon>Boletoideae</taxon>
        <taxon>Boletus</taxon>
    </lineage>
</organism>
<dbReference type="Proteomes" id="UP000683000">
    <property type="component" value="Unassembled WGS sequence"/>
</dbReference>
<feature type="region of interest" description="Disordered" evidence="1">
    <location>
        <begin position="104"/>
        <end position="135"/>
    </location>
</feature>
<dbReference type="InterPro" id="IPR040521">
    <property type="entry name" value="KDZ"/>
</dbReference>
<dbReference type="PANTHER" id="PTHR33096:SF1">
    <property type="entry name" value="CXC1-LIKE CYSTEINE CLUSTER ASSOCIATED WITH KDZ TRANSPOSASES DOMAIN-CONTAINING PROTEIN"/>
    <property type="match status" value="1"/>
</dbReference>
<reference evidence="2" key="1">
    <citation type="submission" date="2021-03" db="EMBL/GenBank/DDBJ databases">
        <title>Evolutionary innovations through gain and loss of genes in the ectomycorrhizal Boletales.</title>
        <authorList>
            <person name="Wu G."/>
            <person name="Miyauchi S."/>
            <person name="Morin E."/>
            <person name="Yang Z.-L."/>
            <person name="Xu J."/>
            <person name="Martin F.M."/>
        </authorList>
    </citation>
    <scope>NUCLEOTIDE SEQUENCE</scope>
    <source>
        <strain evidence="2">BR01</strain>
    </source>
</reference>
<dbReference type="EMBL" id="JAGFBS010000098">
    <property type="protein sequence ID" value="KAG6369210.1"/>
    <property type="molecule type" value="Genomic_DNA"/>
</dbReference>
<keyword evidence="3" id="KW-1185">Reference proteome</keyword>
<feature type="region of interest" description="Disordered" evidence="1">
    <location>
        <begin position="898"/>
        <end position="929"/>
    </location>
</feature>
<dbReference type="AlphaFoldDB" id="A0A8I2YC48"/>
<dbReference type="OrthoDB" id="2505969at2759"/>
<evidence type="ECO:0000313" key="2">
    <source>
        <dbReference type="EMBL" id="KAG6369210.1"/>
    </source>
</evidence>
<name>A0A8I2YC48_9AGAM</name>
<evidence type="ECO:0008006" key="4">
    <source>
        <dbReference type="Google" id="ProtNLM"/>
    </source>
</evidence>
<dbReference type="PANTHER" id="PTHR33096">
    <property type="entry name" value="CXC2 DOMAIN-CONTAINING PROTEIN"/>
    <property type="match status" value="1"/>
</dbReference>
<evidence type="ECO:0000256" key="1">
    <source>
        <dbReference type="SAM" id="MobiDB-lite"/>
    </source>
</evidence>
<sequence length="971" mass="110715">MPRHSTRIQGLSKSIAVHSVRRSLRQTKILHARDQARQRKEADEQRAADIQSINFLIGLVSRAHASTLVVLPVEDRDLVERMMEDHGVDLDYVVLDDEHIDSDEKAWDTDDEEEDEFAGLSQGFSGRRSTDSRDRRDRIELQTAHWAAQMPRLVDAYLEYRSRDLGDGFPSLDEIVPPLDLPSGTLSSIELVDLFAAPPCISHREVRRTATLVARPQHLFPNENLIYHGYLGTSPVSPTVAISIRTLAAFRQAHRACPRFTIQAQCKVLCHLHNVPYRPYLCTQLTAAFDAYLEIIHNVEQRIQKVLESNSQEWRLRNECPACFYRLEDEPPLTFDWLVSIDGNNSLKRWDTTVYGTMPREDSRIARSTYWLSDEAVDNANVDVYGDDDWETVEPDAGLPDIFNCVDRWRNARSDVRKKTFSVFKESGIFIATCRHRFVLLACDMIKSGELAKYPLTIMSRLLSVYGPNGACAYDIGCAFASTINNSSLAAKVQELNLRFMVGAFHGHAHNRLCQLNWHPMYIEGTGNTEGEGCEHVFSASNELARGTRHASRFHRHQAIEQHFAFWNADKYEALTRFIRNHYREATESVRTLTAELAIVKNALNLTDDDFPRFIAEERAYLTSLKQRPQQDPLKIHGVAAGDYNTLTKAINTAQTRVNLAYAMLQHTEKMAAQIQIRLGLESRWEIGGAEYLYYKDEATLGKYREALHEVERLVVMRLFELSKLSMSGTGYKMRQQISKGLQRRSAAIRKAINRYNTLAATISPPRPSVSWKDITKYTFLGEFDILCHSRVDIRDREWAKPAIREATAKFFKLCRAKEEITRLAVETCRLRTAIHDEEKKNSSVTASLLETEPLLARELERLHRPRAAVNSIHLHRLDQIRKRYGCAGNINIRSQASPVTDMNTTPDGGCVEDEEPVLRDEPSQETESSYDLSDLFKLYINDPGDADMVDNEDETAGLQAMADFLYDIVD</sequence>
<gene>
    <name evidence="2" type="ORF">JVT61DRAFT_15609</name>
</gene>
<comment type="caution">
    <text evidence="2">The sequence shown here is derived from an EMBL/GenBank/DDBJ whole genome shotgun (WGS) entry which is preliminary data.</text>
</comment>
<feature type="compositionally biased region" description="Polar residues" evidence="1">
    <location>
        <begin position="898"/>
        <end position="907"/>
    </location>
</feature>
<dbReference type="Pfam" id="PF18758">
    <property type="entry name" value="KDZ"/>
    <property type="match status" value="1"/>
</dbReference>